<protein>
    <submittedName>
        <fullName evidence="4">Class F sortase</fullName>
    </submittedName>
</protein>
<dbReference type="InterPro" id="IPR005754">
    <property type="entry name" value="Sortase"/>
</dbReference>
<feature type="transmembrane region" description="Helical" evidence="3">
    <location>
        <begin position="37"/>
        <end position="57"/>
    </location>
</feature>
<dbReference type="CDD" id="cd05829">
    <property type="entry name" value="Sortase_F"/>
    <property type="match status" value="1"/>
</dbReference>
<dbReference type="GO" id="GO:0016787">
    <property type="term" value="F:hydrolase activity"/>
    <property type="evidence" value="ECO:0007669"/>
    <property type="project" value="UniProtKB-KW"/>
</dbReference>
<evidence type="ECO:0000313" key="6">
    <source>
        <dbReference type="Proteomes" id="UP000285744"/>
    </source>
</evidence>
<accession>A0A420F1Q9</accession>
<proteinExistence type="predicted"/>
<feature type="region of interest" description="Disordered" evidence="2">
    <location>
        <begin position="63"/>
        <end position="82"/>
    </location>
</feature>
<dbReference type="NCBIfam" id="NF033748">
    <property type="entry name" value="class_F_sortase"/>
    <property type="match status" value="1"/>
</dbReference>
<evidence type="ECO:0000256" key="2">
    <source>
        <dbReference type="SAM" id="MobiDB-lite"/>
    </source>
</evidence>
<evidence type="ECO:0000313" key="5">
    <source>
        <dbReference type="EMBL" id="WUP52594.1"/>
    </source>
</evidence>
<dbReference type="EMBL" id="RAQQ01000008">
    <property type="protein sequence ID" value="RKF26945.1"/>
    <property type="molecule type" value="Genomic_DNA"/>
</dbReference>
<gene>
    <name evidence="4" type="ORF">D7I43_13435</name>
    <name evidence="5" type="ORF">OG994_14240</name>
</gene>
<dbReference type="RefSeq" id="WP_120328811.1">
    <property type="nucleotide sequence ID" value="NZ_CP108084.1"/>
</dbReference>
<feature type="compositionally biased region" description="Basic and acidic residues" evidence="2">
    <location>
        <begin position="72"/>
        <end position="82"/>
    </location>
</feature>
<dbReference type="Proteomes" id="UP001432190">
    <property type="component" value="Chromosome"/>
</dbReference>
<reference evidence="5" key="2">
    <citation type="submission" date="2022-10" db="EMBL/GenBank/DDBJ databases">
        <title>The complete genomes of actinobacterial strains from the NBC collection.</title>
        <authorList>
            <person name="Joergensen T.S."/>
            <person name="Alvarez Arevalo M."/>
            <person name="Sterndorff E.B."/>
            <person name="Faurdal D."/>
            <person name="Vuksanovic O."/>
            <person name="Mourched A.-S."/>
            <person name="Charusanti P."/>
            <person name="Shaw S."/>
            <person name="Blin K."/>
            <person name="Weber T."/>
        </authorList>
    </citation>
    <scope>NUCLEOTIDE SEQUENCE</scope>
    <source>
        <strain evidence="5">NBC_00256</strain>
    </source>
</reference>
<evidence type="ECO:0000313" key="4">
    <source>
        <dbReference type="EMBL" id="RKF26945.1"/>
    </source>
</evidence>
<keyword evidence="1" id="KW-0378">Hydrolase</keyword>
<evidence type="ECO:0000256" key="1">
    <source>
        <dbReference type="ARBA" id="ARBA00022801"/>
    </source>
</evidence>
<dbReference type="AlphaFoldDB" id="A0A420F1Q9"/>
<dbReference type="InterPro" id="IPR042001">
    <property type="entry name" value="Sortase_F"/>
</dbReference>
<dbReference type="Pfam" id="PF04203">
    <property type="entry name" value="Sortase"/>
    <property type="match status" value="1"/>
</dbReference>
<reference evidence="4 6" key="1">
    <citation type="journal article" date="2018" name="Int. J. Syst. Evol. Microbiol.">
        <title>Micromonospora globbae sp. nov., an endophytic actinomycete isolated from roots of Globba winitii C. H. Wright.</title>
        <authorList>
            <person name="Kuncharoen N."/>
            <person name="Pittayakhajonwut P."/>
            <person name="Tanasupawat S."/>
        </authorList>
    </citation>
    <scope>NUCLEOTIDE SEQUENCE [LARGE SCALE GENOMIC DNA]</scope>
    <source>
        <strain evidence="4 6">WPS1-2</strain>
    </source>
</reference>
<keyword evidence="3" id="KW-1133">Transmembrane helix</keyword>
<keyword evidence="7" id="KW-1185">Reference proteome</keyword>
<evidence type="ECO:0000313" key="7">
    <source>
        <dbReference type="Proteomes" id="UP001432190"/>
    </source>
</evidence>
<keyword evidence="3" id="KW-0812">Transmembrane</keyword>
<evidence type="ECO:0000256" key="3">
    <source>
        <dbReference type="SAM" id="Phobius"/>
    </source>
</evidence>
<organism evidence="4 6">
    <name type="scientific">Micromonospora globbae</name>
    <dbReference type="NCBI Taxonomy" id="1894969"/>
    <lineage>
        <taxon>Bacteria</taxon>
        <taxon>Bacillati</taxon>
        <taxon>Actinomycetota</taxon>
        <taxon>Actinomycetes</taxon>
        <taxon>Micromonosporales</taxon>
        <taxon>Micromonosporaceae</taxon>
        <taxon>Micromonospora</taxon>
    </lineage>
</organism>
<dbReference type="SUPFAM" id="SSF63817">
    <property type="entry name" value="Sortase"/>
    <property type="match status" value="1"/>
</dbReference>
<feature type="compositionally biased region" description="Low complexity" evidence="2">
    <location>
        <begin position="14"/>
        <end position="34"/>
    </location>
</feature>
<dbReference type="OrthoDB" id="525039at2"/>
<dbReference type="Gene3D" id="2.40.260.10">
    <property type="entry name" value="Sortase"/>
    <property type="match status" value="1"/>
</dbReference>
<name>A0A420F1Q9_9ACTN</name>
<dbReference type="EMBL" id="CP108084">
    <property type="protein sequence ID" value="WUP52594.1"/>
    <property type="molecule type" value="Genomic_DNA"/>
</dbReference>
<feature type="region of interest" description="Disordered" evidence="2">
    <location>
        <begin position="1"/>
        <end position="34"/>
    </location>
</feature>
<sequence length="235" mass="24944">MVTQRPARPPVEGRPPVGRLPARRPSSAGRPRGRSPWTVPLAIVFVLAGVFATGAGLGRTVPLEWASSSGDRSSREEGDALRASRPVRLVVPAIEVSAPVAPVGQARDGSIAVPPLERHNETGWYDRGPTPGEPGPAVIVGHVDTREGPSVFYDLGKLKAGDTVEVTRADRSVLTFRIDSVERFPKDRLPADRVYGRDGPPQLVLITCGGDFVGGRTGYADNVIAFASLADTRAT</sequence>
<dbReference type="Proteomes" id="UP000285744">
    <property type="component" value="Unassembled WGS sequence"/>
</dbReference>
<keyword evidence="3" id="KW-0472">Membrane</keyword>
<dbReference type="InterPro" id="IPR023365">
    <property type="entry name" value="Sortase_dom-sf"/>
</dbReference>